<organism evidence="1 2">
    <name type="scientific">Hyalomma asiaticum</name>
    <name type="common">Tick</name>
    <dbReference type="NCBI Taxonomy" id="266040"/>
    <lineage>
        <taxon>Eukaryota</taxon>
        <taxon>Metazoa</taxon>
        <taxon>Ecdysozoa</taxon>
        <taxon>Arthropoda</taxon>
        <taxon>Chelicerata</taxon>
        <taxon>Arachnida</taxon>
        <taxon>Acari</taxon>
        <taxon>Parasitiformes</taxon>
        <taxon>Ixodida</taxon>
        <taxon>Ixodoidea</taxon>
        <taxon>Ixodidae</taxon>
        <taxon>Hyalomminae</taxon>
        <taxon>Hyalomma</taxon>
    </lineage>
</organism>
<comment type="caution">
    <text evidence="1">The sequence shown here is derived from an EMBL/GenBank/DDBJ whole genome shotgun (WGS) entry which is preliminary data.</text>
</comment>
<evidence type="ECO:0000313" key="2">
    <source>
        <dbReference type="Proteomes" id="UP000821845"/>
    </source>
</evidence>
<accession>A0ACB7TE58</accession>
<dbReference type="EMBL" id="CM023490">
    <property type="protein sequence ID" value="KAH6943672.1"/>
    <property type="molecule type" value="Genomic_DNA"/>
</dbReference>
<name>A0ACB7TE58_HYAAI</name>
<evidence type="ECO:0000313" key="1">
    <source>
        <dbReference type="EMBL" id="KAH6943672.1"/>
    </source>
</evidence>
<dbReference type="Proteomes" id="UP000821845">
    <property type="component" value="Chromosome 10"/>
</dbReference>
<proteinExistence type="predicted"/>
<protein>
    <submittedName>
        <fullName evidence="1">Uncharacterized protein</fullName>
    </submittedName>
</protein>
<sequence>MRAICYSRDTSTVAEKNFGCYKRLAAQTTEFWWMQLLLRLRSKSSHRKDAVQADAGGYQVLSDVRLPDEVAHLLKKGPKFSTEPSIPAHELLALNRCISRKAVLEDQERCLLDGVDSLRRTVTKNSPTSSALIKKTVSFFKDNELRLLLSDKESNFVVAPSAVFKDKAIRAVNKNFFPSTEKALKMHKDYMHRDITLKALPWKGRAHLQQGALLPADGLHQGTDDWVQLFWQLVQANQEGGQQGLHPAWNLP</sequence>
<reference evidence="1" key="1">
    <citation type="submission" date="2020-05" db="EMBL/GenBank/DDBJ databases">
        <title>Large-scale comparative analyses of tick genomes elucidate their genetic diversity and vector capacities.</title>
        <authorList>
            <person name="Jia N."/>
            <person name="Wang J."/>
            <person name="Shi W."/>
            <person name="Du L."/>
            <person name="Sun Y."/>
            <person name="Zhan W."/>
            <person name="Jiang J."/>
            <person name="Wang Q."/>
            <person name="Zhang B."/>
            <person name="Ji P."/>
            <person name="Sakyi L.B."/>
            <person name="Cui X."/>
            <person name="Yuan T."/>
            <person name="Jiang B."/>
            <person name="Yang W."/>
            <person name="Lam T.T.-Y."/>
            <person name="Chang Q."/>
            <person name="Ding S."/>
            <person name="Wang X."/>
            <person name="Zhu J."/>
            <person name="Ruan X."/>
            <person name="Zhao L."/>
            <person name="Wei J."/>
            <person name="Que T."/>
            <person name="Du C."/>
            <person name="Cheng J."/>
            <person name="Dai P."/>
            <person name="Han X."/>
            <person name="Huang E."/>
            <person name="Gao Y."/>
            <person name="Liu J."/>
            <person name="Shao H."/>
            <person name="Ye R."/>
            <person name="Li L."/>
            <person name="Wei W."/>
            <person name="Wang X."/>
            <person name="Wang C."/>
            <person name="Yang T."/>
            <person name="Huo Q."/>
            <person name="Li W."/>
            <person name="Guo W."/>
            <person name="Chen H."/>
            <person name="Zhou L."/>
            <person name="Ni X."/>
            <person name="Tian J."/>
            <person name="Zhou Y."/>
            <person name="Sheng Y."/>
            <person name="Liu T."/>
            <person name="Pan Y."/>
            <person name="Xia L."/>
            <person name="Li J."/>
            <person name="Zhao F."/>
            <person name="Cao W."/>
        </authorList>
    </citation>
    <scope>NUCLEOTIDE SEQUENCE</scope>
    <source>
        <strain evidence="1">Hyas-2018</strain>
    </source>
</reference>
<gene>
    <name evidence="1" type="ORF">HPB50_025064</name>
</gene>
<keyword evidence="2" id="KW-1185">Reference proteome</keyword>